<dbReference type="RefSeq" id="WP_129437594.1">
    <property type="nucleotide sequence ID" value="NZ_CP035492.1"/>
</dbReference>
<dbReference type="Proteomes" id="UP000293568">
    <property type="component" value="Chromosome"/>
</dbReference>
<name>A0A4V0YES5_9BACL</name>
<protein>
    <submittedName>
        <fullName evidence="1">Zinc ribbon domain-containing protein</fullName>
    </submittedName>
</protein>
<reference evidence="1 2" key="1">
    <citation type="submission" date="2019-01" db="EMBL/GenBank/DDBJ databases">
        <title>Genome sequencing of strain FW100M-2.</title>
        <authorList>
            <person name="Heo J."/>
            <person name="Kim S.-J."/>
            <person name="Kim J.-S."/>
            <person name="Hong S.-B."/>
            <person name="Kwon S.-W."/>
        </authorList>
    </citation>
    <scope>NUCLEOTIDE SEQUENCE [LARGE SCALE GENOMIC DNA]</scope>
    <source>
        <strain evidence="1 2">FW100M-2</strain>
    </source>
</reference>
<keyword evidence="2" id="KW-1185">Reference proteome</keyword>
<organism evidence="1 2">
    <name type="scientific">Paenibacillus protaetiae</name>
    <dbReference type="NCBI Taxonomy" id="2509456"/>
    <lineage>
        <taxon>Bacteria</taxon>
        <taxon>Bacillati</taxon>
        <taxon>Bacillota</taxon>
        <taxon>Bacilli</taxon>
        <taxon>Bacillales</taxon>
        <taxon>Paenibacillaceae</taxon>
        <taxon>Paenibacillus</taxon>
    </lineage>
</organism>
<dbReference type="OrthoDB" id="2066200at2"/>
<dbReference type="EMBL" id="CP035492">
    <property type="protein sequence ID" value="QAY65231.1"/>
    <property type="molecule type" value="Genomic_DNA"/>
</dbReference>
<gene>
    <name evidence="1" type="ORF">ET464_01365</name>
</gene>
<evidence type="ECO:0000313" key="1">
    <source>
        <dbReference type="EMBL" id="QAY65231.1"/>
    </source>
</evidence>
<accession>A0A4V0YES5</accession>
<evidence type="ECO:0000313" key="2">
    <source>
        <dbReference type="Proteomes" id="UP000293568"/>
    </source>
</evidence>
<dbReference type="KEGG" id="pprt:ET464_01365"/>
<proteinExistence type="predicted"/>
<sequence length="153" mass="17040">MSFMDKVKAGVAEAGSKAKTVVEINKLKMINISKQSSINQAYQEIGKRVFEFEEKGLGLPPQDMLEPYMNRVRLLKLEIEQNVQKMANLSVTKKCSKCGASVHIEERKCPKCEAAFEIIDVTDYETVGYESSMKSVAHAFGSGEEEPDGGEKR</sequence>
<dbReference type="AlphaFoldDB" id="A0A4V0YES5"/>